<evidence type="ECO:0000313" key="3">
    <source>
        <dbReference type="EMBL" id="KAG5295812.1"/>
    </source>
</evidence>
<feature type="region of interest" description="Disordered" evidence="1">
    <location>
        <begin position="434"/>
        <end position="481"/>
    </location>
</feature>
<dbReference type="GO" id="GO:0003700">
    <property type="term" value="F:DNA-binding transcription factor activity"/>
    <property type="evidence" value="ECO:0007669"/>
    <property type="project" value="InterPro"/>
</dbReference>
<sequence>MAIYHQASKCSDLFDELVAHENGRFGLCSVIQERFERWASHHDIFAPIILSLDEKLRHHAASFQNFVEAHLMFLSDCIARLLNRINRTSDGGTHPQTEVNGQEQKSLRDLISEEAEEVRCVVKGVDDLYRLNYSITSRLAQCKKIDMLGFAHHPDFLTFQELCWGSVVTLYPYIHRELRDRLGASMTRRYAARLHQKFVQPTVHRLQTHPNTMTAEDGEPEESNEDRVPNKTMKARGIQDRTTISSRSDFTTGGSKQGQGILNDSPKLGSKLQQTRSDQFHQDNYPEPPKKNADTITCEWCSADLPEETLKPEHWRQHVNADLMPYPCIEEECIESHAQFAEFADWFNHMQCHEENWHKKIYTVTSWTCPDCFRDGGKFISSQHLLVHLLKYHTDVYPVEILKTISRCSSEELPRAQDECLLCGYKLEQTAPPRHLYSGKRRKRPPREMKSKSARTNLAMSNPKPHSLSDERPEDDDDISLGSNSSKIMALHISGHLQMLMLLTVRLALIQNNQETSIQDTNSGSVNAEIDDNSSCGLSATDSLTSTEEELSESASTSDSEFDPALETPVPDNDLLSDWSHIPRRDVALEEDEFLQQVIKSGAYQSHLNVENQKPAPVPQDTHFTRSKQQANERRFICVFAPYGCTSAFSTRAEWKRHVSVEHLQFGFYRCDAKACKIPKASSSNGQSSHSGPCSLNEFKYKDGLVKHMRDIHSPWALSGSRRPSKRDRELFNDYIETKARQCWVLEPSAPEYSVCNFCSHEFYGQNYWDARMDHVGDHLERGDPEQYEDFGLRKWAVRERLIRKVGRHRWLLVSLNHT</sequence>
<dbReference type="PANTHER" id="PTHR23225">
    <property type="entry name" value="ZINC FINGER PROTEIN"/>
    <property type="match status" value="1"/>
</dbReference>
<dbReference type="VEuPathDB" id="FungiDB:I7I52_06212"/>
<evidence type="ECO:0000256" key="1">
    <source>
        <dbReference type="SAM" id="MobiDB-lite"/>
    </source>
</evidence>
<comment type="caution">
    <text evidence="3">The sequence shown here is derived from an EMBL/GenBank/DDBJ whole genome shotgun (WGS) entry which is preliminary data.</text>
</comment>
<organism evidence="3 4">
    <name type="scientific">Ajellomyces capsulatus</name>
    <name type="common">Darling's disease fungus</name>
    <name type="synonym">Histoplasma capsulatum</name>
    <dbReference type="NCBI Taxonomy" id="5037"/>
    <lineage>
        <taxon>Eukaryota</taxon>
        <taxon>Fungi</taxon>
        <taxon>Dikarya</taxon>
        <taxon>Ascomycota</taxon>
        <taxon>Pezizomycotina</taxon>
        <taxon>Eurotiomycetes</taxon>
        <taxon>Eurotiomycetidae</taxon>
        <taxon>Onygenales</taxon>
        <taxon>Ajellomycetaceae</taxon>
        <taxon>Histoplasma</taxon>
    </lineage>
</organism>
<evidence type="ECO:0000313" key="4">
    <source>
        <dbReference type="Proteomes" id="UP000670092"/>
    </source>
</evidence>
<dbReference type="SMART" id="SM00355">
    <property type="entry name" value="ZnF_C2H2"/>
    <property type="match status" value="5"/>
</dbReference>
<feature type="domain" description="C2H2-type" evidence="2">
    <location>
        <begin position="669"/>
        <end position="713"/>
    </location>
</feature>
<proteinExistence type="predicted"/>
<protein>
    <submittedName>
        <fullName evidence="3">C2H2 finger domain-containing protein, mycelia-enriched transcript</fullName>
    </submittedName>
</protein>
<dbReference type="AlphaFoldDB" id="A0A8H7YTD8"/>
<feature type="region of interest" description="Disordered" evidence="1">
    <location>
        <begin position="206"/>
        <end position="292"/>
    </location>
</feature>
<feature type="compositionally biased region" description="Polar residues" evidence="1">
    <location>
        <begin position="240"/>
        <end position="262"/>
    </location>
</feature>
<feature type="domain" description="C2H2-type" evidence="2">
    <location>
        <begin position="367"/>
        <end position="393"/>
    </location>
</feature>
<feature type="region of interest" description="Disordered" evidence="1">
    <location>
        <begin position="518"/>
        <end position="574"/>
    </location>
</feature>
<dbReference type="PANTHER" id="PTHR23225:SF2">
    <property type="entry name" value="AT09679P-RELATED"/>
    <property type="match status" value="1"/>
</dbReference>
<feature type="domain" description="C2H2-type" evidence="2">
    <location>
        <begin position="326"/>
        <end position="353"/>
    </location>
</feature>
<name>A0A8H7YTD8_AJECA</name>
<gene>
    <name evidence="3" type="ORF">I7I52_06212</name>
</gene>
<feature type="domain" description="C2H2-type" evidence="2">
    <location>
        <begin position="296"/>
        <end position="318"/>
    </location>
</feature>
<dbReference type="EMBL" id="JAEVHI010000003">
    <property type="protein sequence ID" value="KAG5295812.1"/>
    <property type="molecule type" value="Genomic_DNA"/>
</dbReference>
<dbReference type="InterPro" id="IPR039970">
    <property type="entry name" value="TF_Grauzone"/>
</dbReference>
<reference evidence="3 4" key="1">
    <citation type="submission" date="2021-01" db="EMBL/GenBank/DDBJ databases">
        <title>Chromosome-level genome assembly of a human fungal pathogen reveals clustering of transcriptionally co-regulated genes.</title>
        <authorList>
            <person name="Voorhies M."/>
            <person name="Cohen S."/>
            <person name="Shea T.P."/>
            <person name="Petrus S."/>
            <person name="Munoz J.F."/>
            <person name="Poplawski S."/>
            <person name="Goldman W.E."/>
            <person name="Michael T."/>
            <person name="Cuomo C.A."/>
            <person name="Sil A."/>
            <person name="Beyhan S."/>
        </authorList>
    </citation>
    <scope>NUCLEOTIDE SEQUENCE [LARGE SCALE GENOMIC DNA]</scope>
    <source>
        <strain evidence="3 4">G184AR</strain>
    </source>
</reference>
<feature type="domain" description="C2H2-type" evidence="2">
    <location>
        <begin position="636"/>
        <end position="663"/>
    </location>
</feature>
<dbReference type="OrthoDB" id="4188731at2759"/>
<dbReference type="InterPro" id="IPR013087">
    <property type="entry name" value="Znf_C2H2_type"/>
</dbReference>
<evidence type="ECO:0000259" key="2">
    <source>
        <dbReference type="SMART" id="SM00355"/>
    </source>
</evidence>
<accession>A0A8H7YTD8</accession>
<dbReference type="Proteomes" id="UP000670092">
    <property type="component" value="Unassembled WGS sequence"/>
</dbReference>